<feature type="non-terminal residue" evidence="1">
    <location>
        <position position="67"/>
    </location>
</feature>
<evidence type="ECO:0000313" key="2">
    <source>
        <dbReference type="Proteomes" id="UP000649617"/>
    </source>
</evidence>
<proteinExistence type="predicted"/>
<name>A0A812P9X4_SYMPI</name>
<evidence type="ECO:0000313" key="1">
    <source>
        <dbReference type="EMBL" id="CAE7343014.1"/>
    </source>
</evidence>
<dbReference type="Proteomes" id="UP000649617">
    <property type="component" value="Unassembled WGS sequence"/>
</dbReference>
<protein>
    <submittedName>
        <fullName evidence="1">Uncharacterized protein</fullName>
    </submittedName>
</protein>
<dbReference type="AlphaFoldDB" id="A0A812P9X4"/>
<dbReference type="OrthoDB" id="418624at2759"/>
<keyword evidence="2" id="KW-1185">Reference proteome</keyword>
<gene>
    <name evidence="1" type="ORF">SPIL2461_LOCUS8110</name>
</gene>
<sequence>ICCLCINQHRVKEAHAAGEVISFTEFKEAFGVRVAGVSHILAMMSPWNDPRYIRRVWCVFEFSVAMK</sequence>
<organism evidence="1 2">
    <name type="scientific">Symbiodinium pilosum</name>
    <name type="common">Dinoflagellate</name>
    <dbReference type="NCBI Taxonomy" id="2952"/>
    <lineage>
        <taxon>Eukaryota</taxon>
        <taxon>Sar</taxon>
        <taxon>Alveolata</taxon>
        <taxon>Dinophyceae</taxon>
        <taxon>Suessiales</taxon>
        <taxon>Symbiodiniaceae</taxon>
        <taxon>Symbiodinium</taxon>
    </lineage>
</organism>
<reference evidence="1" key="1">
    <citation type="submission" date="2021-02" db="EMBL/GenBank/DDBJ databases">
        <authorList>
            <person name="Dougan E. K."/>
            <person name="Rhodes N."/>
            <person name="Thang M."/>
            <person name="Chan C."/>
        </authorList>
    </citation>
    <scope>NUCLEOTIDE SEQUENCE</scope>
</reference>
<dbReference type="EMBL" id="CAJNIZ010013084">
    <property type="protein sequence ID" value="CAE7343014.1"/>
    <property type="molecule type" value="Genomic_DNA"/>
</dbReference>
<comment type="caution">
    <text evidence="1">The sequence shown here is derived from an EMBL/GenBank/DDBJ whole genome shotgun (WGS) entry which is preliminary data.</text>
</comment>
<accession>A0A812P9X4</accession>
<feature type="non-terminal residue" evidence="1">
    <location>
        <position position="1"/>
    </location>
</feature>